<dbReference type="GO" id="GO:0005524">
    <property type="term" value="F:ATP binding"/>
    <property type="evidence" value="ECO:0007669"/>
    <property type="project" value="UniProtKB-KW"/>
</dbReference>
<dbReference type="InterPro" id="IPR003439">
    <property type="entry name" value="ABC_transporter-like_ATP-bd"/>
</dbReference>
<evidence type="ECO:0000256" key="4">
    <source>
        <dbReference type="ARBA" id="ARBA00022737"/>
    </source>
</evidence>
<dbReference type="InterPro" id="IPR003593">
    <property type="entry name" value="AAA+_ATPase"/>
</dbReference>
<name>A0ABS5ZBN1_9GAMM</name>
<dbReference type="InterPro" id="IPR027417">
    <property type="entry name" value="P-loop_NTPase"/>
</dbReference>
<keyword evidence="4" id="KW-0677">Repeat</keyword>
<evidence type="ECO:0000256" key="2">
    <source>
        <dbReference type="ARBA" id="ARBA00022475"/>
    </source>
</evidence>
<accession>A0ABS5ZBN1</accession>
<keyword evidence="3" id="KW-0762">Sugar transport</keyword>
<proteinExistence type="predicted"/>
<dbReference type="NCBIfam" id="NF008030">
    <property type="entry name" value="PRK10762.1"/>
    <property type="match status" value="1"/>
</dbReference>
<evidence type="ECO:0000256" key="5">
    <source>
        <dbReference type="ARBA" id="ARBA00022741"/>
    </source>
</evidence>
<keyword evidence="7" id="KW-1278">Translocase</keyword>
<comment type="caution">
    <text evidence="10">The sequence shown here is derived from an EMBL/GenBank/DDBJ whole genome shotgun (WGS) entry which is preliminary data.</text>
</comment>
<gene>
    <name evidence="10" type="primary">rbsA</name>
    <name evidence="10" type="ORF">KCG35_10405</name>
</gene>
<evidence type="ECO:0000313" key="10">
    <source>
        <dbReference type="EMBL" id="MBU2711471.1"/>
    </source>
</evidence>
<protein>
    <submittedName>
        <fullName evidence="10">Ribose ABC transporter ATP-binding protein RbsA</fullName>
    </submittedName>
</protein>
<dbReference type="Gene3D" id="3.40.50.300">
    <property type="entry name" value="P-loop containing nucleotide triphosphate hydrolases"/>
    <property type="match status" value="2"/>
</dbReference>
<reference evidence="10 11" key="1">
    <citation type="submission" date="2021-04" db="EMBL/GenBank/DDBJ databases">
        <authorList>
            <person name="Pira H."/>
            <person name="Risdian C."/>
            <person name="Wink J."/>
        </authorList>
    </citation>
    <scope>NUCLEOTIDE SEQUENCE [LARGE SCALE GENOMIC DNA]</scope>
    <source>
        <strain evidence="10 11">WH53</strain>
    </source>
</reference>
<evidence type="ECO:0000256" key="6">
    <source>
        <dbReference type="ARBA" id="ARBA00022840"/>
    </source>
</evidence>
<evidence type="ECO:0000256" key="8">
    <source>
        <dbReference type="ARBA" id="ARBA00023136"/>
    </source>
</evidence>
<dbReference type="PROSITE" id="PS50893">
    <property type="entry name" value="ABC_TRANSPORTER_2"/>
    <property type="match status" value="2"/>
</dbReference>
<dbReference type="SUPFAM" id="SSF52540">
    <property type="entry name" value="P-loop containing nucleoside triphosphate hydrolases"/>
    <property type="match status" value="2"/>
</dbReference>
<evidence type="ECO:0000256" key="1">
    <source>
        <dbReference type="ARBA" id="ARBA00022448"/>
    </source>
</evidence>
<dbReference type="SMART" id="SM00382">
    <property type="entry name" value="AAA"/>
    <property type="match status" value="2"/>
</dbReference>
<dbReference type="PROSITE" id="PS00211">
    <property type="entry name" value="ABC_TRANSPORTER_1"/>
    <property type="match status" value="1"/>
</dbReference>
<dbReference type="Proteomes" id="UP000690515">
    <property type="component" value="Unassembled WGS sequence"/>
</dbReference>
<dbReference type="Pfam" id="PF00005">
    <property type="entry name" value="ABC_tran"/>
    <property type="match status" value="2"/>
</dbReference>
<organism evidence="10 11">
    <name type="scientific">Zooshikella harenae</name>
    <dbReference type="NCBI Taxonomy" id="2827238"/>
    <lineage>
        <taxon>Bacteria</taxon>
        <taxon>Pseudomonadati</taxon>
        <taxon>Pseudomonadota</taxon>
        <taxon>Gammaproteobacteria</taxon>
        <taxon>Oceanospirillales</taxon>
        <taxon>Zooshikellaceae</taxon>
        <taxon>Zooshikella</taxon>
    </lineage>
</organism>
<sequence>MPETILQLQSISKSFPGVRALHEVSLNVYQGRVMALVGENGAGKSTLMKVLTGIYQADAGNICYLGKNCVFSSPKASQDAGISIIHQELNLLPELSVAENIFLGREFICWPGRIDWSKMKQEAHYLLQRLGLSLDPGTPVGSLNIGTQQMVEIAKALAVNAKVIIMDEPTDALTDTESQSLFRIIRELRATGCGIVYISHRLAEIFTVCDDITVLRDGELIKEVPVKDTHEDEIIEWMVGRKLTEQYPREPQQSGQKTLMAVNGLSGPGVQNASFELFEGEILGIAGLMGAGRTELMKIIYGANPLTKGSITLNGQKLNCTNPQQALKAGIAYISEDRKGEGLVTELSVGENMVLSSLKTFSRQMGVINKTKEQEAIAQFIQRLRVKTPSAYQLIKYLSGGNQQKVAIAKGLLTNPKVLILDEPTRGIDVGAKKEIYLLINELKRSGMGIILVSSDMPEILGMSDRILVMYSGRLVGEFEGQSANQEHIMRYAVGKTTEEEYV</sequence>
<feature type="domain" description="ABC transporter" evidence="9">
    <location>
        <begin position="6"/>
        <end position="242"/>
    </location>
</feature>
<evidence type="ECO:0000259" key="9">
    <source>
        <dbReference type="PROSITE" id="PS50893"/>
    </source>
</evidence>
<keyword evidence="11" id="KW-1185">Reference proteome</keyword>
<keyword evidence="8" id="KW-0472">Membrane</keyword>
<evidence type="ECO:0000313" key="11">
    <source>
        <dbReference type="Proteomes" id="UP000690515"/>
    </source>
</evidence>
<keyword evidence="2" id="KW-1003">Cell membrane</keyword>
<dbReference type="EMBL" id="JAGSOY010000020">
    <property type="protein sequence ID" value="MBU2711471.1"/>
    <property type="molecule type" value="Genomic_DNA"/>
</dbReference>
<keyword evidence="1" id="KW-0813">Transport</keyword>
<keyword evidence="6 10" id="KW-0067">ATP-binding</keyword>
<dbReference type="PANTHER" id="PTHR43790">
    <property type="entry name" value="CARBOHYDRATE TRANSPORT ATP-BINDING PROTEIN MG119-RELATED"/>
    <property type="match status" value="1"/>
</dbReference>
<dbReference type="PANTHER" id="PTHR43790:SF3">
    <property type="entry name" value="D-ALLOSE IMPORT ATP-BINDING PROTEIN ALSA-RELATED"/>
    <property type="match status" value="1"/>
</dbReference>
<dbReference type="InterPro" id="IPR017871">
    <property type="entry name" value="ABC_transporter-like_CS"/>
</dbReference>
<keyword evidence="5" id="KW-0547">Nucleotide-binding</keyword>
<evidence type="ECO:0000256" key="3">
    <source>
        <dbReference type="ARBA" id="ARBA00022597"/>
    </source>
</evidence>
<feature type="domain" description="ABC transporter" evidence="9">
    <location>
        <begin position="254"/>
        <end position="497"/>
    </location>
</feature>
<dbReference type="CDD" id="cd03216">
    <property type="entry name" value="ABC_Carb_Monos_I"/>
    <property type="match status" value="1"/>
</dbReference>
<evidence type="ECO:0000256" key="7">
    <source>
        <dbReference type="ARBA" id="ARBA00022967"/>
    </source>
</evidence>
<dbReference type="CDD" id="cd03215">
    <property type="entry name" value="ABC_Carb_Monos_II"/>
    <property type="match status" value="1"/>
</dbReference>
<dbReference type="RefSeq" id="WP_215819630.1">
    <property type="nucleotide sequence ID" value="NZ_JAGSOY010000020.1"/>
</dbReference>
<dbReference type="InterPro" id="IPR050107">
    <property type="entry name" value="ABC_carbohydrate_import_ATPase"/>
</dbReference>